<feature type="binding site" evidence="7">
    <location>
        <position position="39"/>
    </location>
    <ligand>
        <name>Mg(2+)</name>
        <dbReference type="ChEBI" id="CHEBI:18420"/>
    </ligand>
</feature>
<evidence type="ECO:0000256" key="2">
    <source>
        <dbReference type="ARBA" id="ARBA00022723"/>
    </source>
</evidence>
<dbReference type="PANTHER" id="PTHR11067">
    <property type="entry name" value="INOSINE TRIPHOSPHATE PYROPHOSPHATASE/HAM1 PROTEIN"/>
    <property type="match status" value="1"/>
</dbReference>
<comment type="caution">
    <text evidence="9">The sequence shown here is derived from an EMBL/GenBank/DDBJ whole genome shotgun (WGS) entry which is preliminary data.</text>
</comment>
<evidence type="ECO:0000313" key="9">
    <source>
        <dbReference type="EMBL" id="MFO3664763.1"/>
    </source>
</evidence>
<evidence type="ECO:0000313" key="10">
    <source>
        <dbReference type="Proteomes" id="UP001637996"/>
    </source>
</evidence>
<comment type="caution">
    <text evidence="7">Lacks conserved residue(s) required for the propagation of feature annotation.</text>
</comment>
<dbReference type="RefSeq" id="WP_262122227.1">
    <property type="nucleotide sequence ID" value="NZ_JBGMEI010000001.1"/>
</dbReference>
<dbReference type="GO" id="GO:0036220">
    <property type="term" value="F:ITP diphosphatase activity"/>
    <property type="evidence" value="ECO:0007669"/>
    <property type="project" value="UniProtKB-EC"/>
</dbReference>
<feature type="binding site" evidence="7">
    <location>
        <begin position="177"/>
        <end position="178"/>
    </location>
    <ligand>
        <name>substrate</name>
    </ligand>
</feature>
<gene>
    <name evidence="9" type="primary">rdgB</name>
    <name evidence="9" type="ORF">ACCQ41_00625</name>
</gene>
<keyword evidence="4 7" id="KW-0378">Hydrolase</keyword>
<comment type="cofactor">
    <cofactor evidence="7">
        <name>Mg(2+)</name>
        <dbReference type="ChEBI" id="CHEBI:18420"/>
    </cofactor>
    <text evidence="7">Binds 1 Mg(2+) ion per subunit.</text>
</comment>
<feature type="binding site" evidence="7">
    <location>
        <position position="69"/>
    </location>
    <ligand>
        <name>substrate</name>
    </ligand>
</feature>
<dbReference type="InterPro" id="IPR029001">
    <property type="entry name" value="ITPase-like_fam"/>
</dbReference>
<protein>
    <recommendedName>
        <fullName evidence="7">dITP/XTP pyrophosphatase</fullName>
        <ecNumber evidence="7">3.6.1.66</ecNumber>
    </recommendedName>
    <alternativeName>
        <fullName evidence="7">Non-canonical purine NTP pyrophosphatase</fullName>
    </alternativeName>
    <alternativeName>
        <fullName evidence="7">Non-standard purine NTP pyrophosphatase</fullName>
    </alternativeName>
    <alternativeName>
        <fullName evidence="7">Nucleoside-triphosphate diphosphatase</fullName>
    </alternativeName>
    <alternativeName>
        <fullName evidence="7">Nucleoside-triphosphate pyrophosphatase</fullName>
        <shortName evidence="7">NTPase</shortName>
    </alternativeName>
</protein>
<dbReference type="InterPro" id="IPR002637">
    <property type="entry name" value="RdgB/HAM1"/>
</dbReference>
<evidence type="ECO:0000256" key="1">
    <source>
        <dbReference type="ARBA" id="ARBA00008023"/>
    </source>
</evidence>
<reference evidence="9 10" key="1">
    <citation type="journal article" date="2025" name="Anaerobe">
        <title>Description of Anaerococcus kampingiae sp. nov., Anaerococcus groningensis sp. nov., Anaerococcus martiniensis sp. nov., and Anaerococcus cruorum sp. nov., isolated from human clinical specimens.</title>
        <authorList>
            <person name="Boiten K.E."/>
            <person name="Meijer J."/>
            <person name="van Wezel E.M."/>
            <person name="Veloo A.C.M."/>
        </authorList>
    </citation>
    <scope>NUCLEOTIDE SEQUENCE [LARGE SCALE GENOMIC DNA]</scope>
    <source>
        <strain evidence="9 10">ENR0831</strain>
    </source>
</reference>
<feature type="binding site" evidence="7">
    <location>
        <begin position="7"/>
        <end position="12"/>
    </location>
    <ligand>
        <name>substrate</name>
    </ligand>
</feature>
<comment type="subunit">
    <text evidence="7">Homodimer.</text>
</comment>
<keyword evidence="10" id="KW-1185">Reference proteome</keyword>
<comment type="catalytic activity">
    <reaction evidence="7">
        <text>ITP + H2O = IMP + diphosphate + H(+)</text>
        <dbReference type="Rhea" id="RHEA:29399"/>
        <dbReference type="ChEBI" id="CHEBI:15377"/>
        <dbReference type="ChEBI" id="CHEBI:15378"/>
        <dbReference type="ChEBI" id="CHEBI:33019"/>
        <dbReference type="ChEBI" id="CHEBI:58053"/>
        <dbReference type="ChEBI" id="CHEBI:61402"/>
        <dbReference type="EC" id="3.6.1.66"/>
    </reaction>
</comment>
<sequence>MEIVFASGNIDKVNQVKLILDEVDLKTPVDFGIENYEVEENGKTLKENAYKKAKALFDLINKATIADDTGLFVKSLDGRPGVYSHRYANQNPTYKENRDKLLSELEEKIDRRAYFETCLCFIDENGDDHYFFGKLPGTITSQESGDYDFGYDQIFMPDNFDITLGEMTKEEINKISHRSKAFSQFKEYLRKKQ</sequence>
<organism evidence="9 10">
    <name type="scientific">Anaerococcus martiniensis</name>
    <dbReference type="NCBI Taxonomy" id="3115615"/>
    <lineage>
        <taxon>Bacteria</taxon>
        <taxon>Bacillati</taxon>
        <taxon>Bacillota</taxon>
        <taxon>Tissierellia</taxon>
        <taxon>Tissierellales</taxon>
        <taxon>Peptoniphilaceae</taxon>
        <taxon>Anaerococcus</taxon>
    </lineage>
</organism>
<evidence type="ECO:0000256" key="7">
    <source>
        <dbReference type="HAMAP-Rule" id="MF_01405"/>
    </source>
</evidence>
<keyword evidence="6 7" id="KW-0546">Nucleotide metabolism</keyword>
<keyword evidence="2 7" id="KW-0479">Metal-binding</keyword>
<dbReference type="HAMAP" id="MF_01405">
    <property type="entry name" value="Non_canon_purine_NTPase"/>
    <property type="match status" value="1"/>
</dbReference>
<proteinExistence type="inferred from homology"/>
<dbReference type="InterPro" id="IPR020922">
    <property type="entry name" value="dITP/XTP_pyrophosphatase"/>
</dbReference>
<name>A0ABW9M6Z5_9FIRM</name>
<comment type="function">
    <text evidence="7">Pyrophosphatase that catalyzes the hydrolysis of nucleoside triphosphates to their monophosphate derivatives, with a high preference for the non-canonical purine nucleotides XTP (xanthosine triphosphate), dITP (deoxyinosine triphosphate) and ITP. Seems to function as a house-cleaning enzyme that removes non-canonical purine nucleotides from the nucleotide pool, thus preventing their incorporation into DNA/RNA and avoiding chromosomal lesions.</text>
</comment>
<evidence type="ECO:0000256" key="5">
    <source>
        <dbReference type="ARBA" id="ARBA00022842"/>
    </source>
</evidence>
<dbReference type="EMBL" id="JBGMEI010000001">
    <property type="protein sequence ID" value="MFO3664763.1"/>
    <property type="molecule type" value="Genomic_DNA"/>
</dbReference>
<comment type="catalytic activity">
    <reaction evidence="7">
        <text>dITP + H2O = dIMP + diphosphate + H(+)</text>
        <dbReference type="Rhea" id="RHEA:28342"/>
        <dbReference type="ChEBI" id="CHEBI:15377"/>
        <dbReference type="ChEBI" id="CHEBI:15378"/>
        <dbReference type="ChEBI" id="CHEBI:33019"/>
        <dbReference type="ChEBI" id="CHEBI:61194"/>
        <dbReference type="ChEBI" id="CHEBI:61382"/>
        <dbReference type="EC" id="3.6.1.66"/>
    </reaction>
</comment>
<dbReference type="SUPFAM" id="SSF52972">
    <property type="entry name" value="ITPase-like"/>
    <property type="match status" value="1"/>
</dbReference>
<dbReference type="CDD" id="cd00515">
    <property type="entry name" value="HAM1"/>
    <property type="match status" value="1"/>
</dbReference>
<comment type="catalytic activity">
    <reaction evidence="7">
        <text>XTP + H2O = XMP + diphosphate + H(+)</text>
        <dbReference type="Rhea" id="RHEA:28610"/>
        <dbReference type="ChEBI" id="CHEBI:15377"/>
        <dbReference type="ChEBI" id="CHEBI:15378"/>
        <dbReference type="ChEBI" id="CHEBI:33019"/>
        <dbReference type="ChEBI" id="CHEBI:57464"/>
        <dbReference type="ChEBI" id="CHEBI:61314"/>
        <dbReference type="EC" id="3.6.1.66"/>
    </reaction>
</comment>
<dbReference type="Pfam" id="PF01725">
    <property type="entry name" value="Ham1p_like"/>
    <property type="match status" value="1"/>
</dbReference>
<dbReference type="PANTHER" id="PTHR11067:SF9">
    <property type="entry name" value="INOSINE TRIPHOSPHATE PYROPHOSPHATASE"/>
    <property type="match status" value="1"/>
</dbReference>
<evidence type="ECO:0000256" key="8">
    <source>
        <dbReference type="RuleBase" id="RU003781"/>
    </source>
</evidence>
<keyword evidence="3 7" id="KW-0547">Nucleotide-binding</keyword>
<comment type="similarity">
    <text evidence="1 7 8">Belongs to the HAM1 NTPase family.</text>
</comment>
<dbReference type="EC" id="3.6.1.66" evidence="7"/>
<accession>A0ABW9M6Z5</accession>
<keyword evidence="5 7" id="KW-0460">Magnesium</keyword>
<evidence type="ECO:0000256" key="6">
    <source>
        <dbReference type="ARBA" id="ARBA00023080"/>
    </source>
</evidence>
<evidence type="ECO:0000256" key="3">
    <source>
        <dbReference type="ARBA" id="ARBA00022741"/>
    </source>
</evidence>
<dbReference type="Gene3D" id="3.90.950.10">
    <property type="match status" value="1"/>
</dbReference>
<feature type="binding site" evidence="7">
    <location>
        <begin position="149"/>
        <end position="152"/>
    </location>
    <ligand>
        <name>substrate</name>
    </ligand>
</feature>
<feature type="active site" description="Proton acceptor" evidence="7">
    <location>
        <position position="68"/>
    </location>
</feature>
<evidence type="ECO:0000256" key="4">
    <source>
        <dbReference type="ARBA" id="ARBA00022801"/>
    </source>
</evidence>
<feature type="binding site" evidence="7">
    <location>
        <position position="68"/>
    </location>
    <ligand>
        <name>Mg(2+)</name>
        <dbReference type="ChEBI" id="CHEBI:18420"/>
    </ligand>
</feature>
<dbReference type="NCBIfam" id="TIGR00042">
    <property type="entry name" value="RdgB/HAM1 family non-canonical purine NTP pyrophosphatase"/>
    <property type="match status" value="1"/>
</dbReference>
<dbReference type="Proteomes" id="UP001637996">
    <property type="component" value="Unassembled WGS sequence"/>
</dbReference>